<gene>
    <name evidence="1" type="ORF">E5K02_02580</name>
</gene>
<accession>A0A4Z0QMH5</accession>
<reference evidence="1 2" key="1">
    <citation type="submission" date="2019-04" db="EMBL/GenBank/DDBJ databases">
        <authorList>
            <person name="Feng G."/>
            <person name="Zhang J."/>
            <person name="Zhu H."/>
        </authorList>
    </citation>
    <scope>NUCLEOTIDE SEQUENCE [LARGE SCALE GENOMIC DNA]</scope>
    <source>
        <strain evidence="1 2">9PBR-1</strain>
    </source>
</reference>
<evidence type="ECO:0000313" key="1">
    <source>
        <dbReference type="EMBL" id="TGE29942.1"/>
    </source>
</evidence>
<keyword evidence="2" id="KW-1185">Reference proteome</keyword>
<sequence length="234" mass="24040">MQATANGTTYTIEIDATSTVLGELQAQNFTLLAYKGASGPNQVSAGMPTWFAQPFINLFTPIDIEYTPVYQVYISSVLNVAPNTIINMAKASLPVGLGTSLVFNADGTFTQGGAGTAGSIALTNNRPAGTPPLVVGLAAMINGVFSPFCAFTCPPQNAVQMTPHESVAFFAARTALQSGSVTANATAPGSSFAIQPTVTDYTLQVQDSTFAIVGTGSTITTVINAGDALSILNS</sequence>
<proteinExistence type="predicted"/>
<evidence type="ECO:0000313" key="2">
    <source>
        <dbReference type="Proteomes" id="UP000298471"/>
    </source>
</evidence>
<dbReference type="Proteomes" id="UP000298471">
    <property type="component" value="Unassembled WGS sequence"/>
</dbReference>
<organism evidence="1 2">
    <name type="scientific">Hymenobacter metallicola</name>
    <dbReference type="NCBI Taxonomy" id="2563114"/>
    <lineage>
        <taxon>Bacteria</taxon>
        <taxon>Pseudomonadati</taxon>
        <taxon>Bacteroidota</taxon>
        <taxon>Cytophagia</taxon>
        <taxon>Cytophagales</taxon>
        <taxon>Hymenobacteraceae</taxon>
        <taxon>Hymenobacter</taxon>
    </lineage>
</organism>
<protein>
    <submittedName>
        <fullName evidence="1">Uncharacterized protein</fullName>
    </submittedName>
</protein>
<comment type="caution">
    <text evidence="1">The sequence shown here is derived from an EMBL/GenBank/DDBJ whole genome shotgun (WGS) entry which is preliminary data.</text>
</comment>
<dbReference type="OrthoDB" id="6884981at2"/>
<name>A0A4Z0QMH5_9BACT</name>
<dbReference type="AlphaFoldDB" id="A0A4Z0QMH5"/>
<dbReference type="EMBL" id="SRMB01000001">
    <property type="protein sequence ID" value="TGE29942.1"/>
    <property type="molecule type" value="Genomic_DNA"/>
</dbReference>